<gene>
    <name evidence="1" type="ORF">RFI_25672</name>
</gene>
<evidence type="ECO:0000313" key="2">
    <source>
        <dbReference type="Proteomes" id="UP000023152"/>
    </source>
</evidence>
<accession>X6MCU1</accession>
<keyword evidence="2" id="KW-1185">Reference proteome</keyword>
<organism evidence="1 2">
    <name type="scientific">Reticulomyxa filosa</name>
    <dbReference type="NCBI Taxonomy" id="46433"/>
    <lineage>
        <taxon>Eukaryota</taxon>
        <taxon>Sar</taxon>
        <taxon>Rhizaria</taxon>
        <taxon>Retaria</taxon>
        <taxon>Foraminifera</taxon>
        <taxon>Monothalamids</taxon>
        <taxon>Reticulomyxidae</taxon>
        <taxon>Reticulomyxa</taxon>
    </lineage>
</organism>
<sequence length="387" mass="44139">QTRKDIRGELILEKLNRNAGVSVLTMSTTDGILSQLQPASHESDNNWFSFSIESLLTQHDTWSDSIAKINEHLLANKTSVRDVLEYVMHQCDFHPNRNDGNDSNWLCKQNENGAITILGLKFLVEVLFHRSQSDVSLKVMQQLDECLEQLDSLGFRWAVTSAHGSSDKLDAKGNLKVIHVASIIRRILDQQIEEVKSLECDVIAVGTDHSILNPSSPHLLTSFLHVYIIPKHDFLWSDWDHLVQHIMKHLRTIRGVYTVLGWLRLQLLLYTYMCKEEAVKYLDLPEEMTGDIVICGDIDTVFDVDTHNPSSSSITYPFGTRSFGGLDDSMVPMLINEIPTPRYTRMLSRGKGRNFYLWDILLNGFDPSLQDLCTYEEKPSLFPYIGK</sequence>
<proteinExistence type="predicted"/>
<dbReference type="AlphaFoldDB" id="X6MCU1"/>
<evidence type="ECO:0000313" key="1">
    <source>
        <dbReference type="EMBL" id="ETO11704.1"/>
    </source>
</evidence>
<dbReference type="Proteomes" id="UP000023152">
    <property type="component" value="Unassembled WGS sequence"/>
</dbReference>
<protein>
    <submittedName>
        <fullName evidence="1">Uncharacterized protein</fullName>
    </submittedName>
</protein>
<comment type="caution">
    <text evidence="1">The sequence shown here is derived from an EMBL/GenBank/DDBJ whole genome shotgun (WGS) entry which is preliminary data.</text>
</comment>
<reference evidence="1 2" key="1">
    <citation type="journal article" date="2013" name="Curr. Biol.">
        <title>The Genome of the Foraminiferan Reticulomyxa filosa.</title>
        <authorList>
            <person name="Glockner G."/>
            <person name="Hulsmann N."/>
            <person name="Schleicher M."/>
            <person name="Noegel A.A."/>
            <person name="Eichinger L."/>
            <person name="Gallinger C."/>
            <person name="Pawlowski J."/>
            <person name="Sierra R."/>
            <person name="Euteneuer U."/>
            <person name="Pillet L."/>
            <person name="Moustafa A."/>
            <person name="Platzer M."/>
            <person name="Groth M."/>
            <person name="Szafranski K."/>
            <person name="Schliwa M."/>
        </authorList>
    </citation>
    <scope>NUCLEOTIDE SEQUENCE [LARGE SCALE GENOMIC DNA]</scope>
</reference>
<dbReference type="EMBL" id="ASPP01022134">
    <property type="protein sequence ID" value="ETO11704.1"/>
    <property type="molecule type" value="Genomic_DNA"/>
</dbReference>
<feature type="non-terminal residue" evidence="1">
    <location>
        <position position="1"/>
    </location>
</feature>
<name>X6MCU1_RETFI</name>